<keyword evidence="1" id="KW-1133">Transmembrane helix</keyword>
<dbReference type="EMBL" id="VGIR01000008">
    <property type="protein sequence ID" value="MBM3330694.1"/>
    <property type="molecule type" value="Genomic_DNA"/>
</dbReference>
<keyword evidence="1" id="KW-0812">Transmembrane</keyword>
<sequence length="170" mass="17750">MAAATLTFLLIDFLRLRLTSVKSVFIVLFGSMLRRKELSSLTGASYLMLASLVCMLVFGIGPEGRVSGVFIAAIGFLALGDTAAAIVGLSVGRVRVFRKTLEGTLAGLFVCIGVAWLVSVLPGLDFPLGIGILGAVAASVVEALPIEVNDNVVIPLLSGTVMMVALQIVR</sequence>
<feature type="transmembrane region" description="Helical" evidence="1">
    <location>
        <begin position="66"/>
        <end position="91"/>
    </location>
</feature>
<dbReference type="Proteomes" id="UP000779900">
    <property type="component" value="Unassembled WGS sequence"/>
</dbReference>
<evidence type="ECO:0000313" key="3">
    <source>
        <dbReference type="Proteomes" id="UP000779900"/>
    </source>
</evidence>
<accession>A0A937XE96</accession>
<keyword evidence="1" id="KW-0472">Membrane</keyword>
<dbReference type="PANTHER" id="PTHR31303:SF1">
    <property type="entry name" value="CTP-DEPENDENT DIACYLGLYCEROL KINASE 1"/>
    <property type="match status" value="1"/>
</dbReference>
<reference evidence="2" key="1">
    <citation type="submission" date="2019-03" db="EMBL/GenBank/DDBJ databases">
        <title>Lake Tanganyika Metagenome-Assembled Genomes (MAGs).</title>
        <authorList>
            <person name="Tran P."/>
        </authorList>
    </citation>
    <scope>NUCLEOTIDE SEQUENCE</scope>
    <source>
        <strain evidence="2">K_DeepCast_150m_m2_040</strain>
    </source>
</reference>
<dbReference type="InterPro" id="IPR037997">
    <property type="entry name" value="Dgk1-like"/>
</dbReference>
<dbReference type="AlphaFoldDB" id="A0A937XE96"/>
<evidence type="ECO:0000313" key="2">
    <source>
        <dbReference type="EMBL" id="MBM3330694.1"/>
    </source>
</evidence>
<name>A0A937XE96_UNCW3</name>
<feature type="transmembrane region" description="Helical" evidence="1">
    <location>
        <begin position="103"/>
        <end position="120"/>
    </location>
</feature>
<proteinExistence type="predicted"/>
<evidence type="ECO:0000256" key="1">
    <source>
        <dbReference type="SAM" id="Phobius"/>
    </source>
</evidence>
<feature type="transmembrane region" description="Helical" evidence="1">
    <location>
        <begin position="152"/>
        <end position="169"/>
    </location>
</feature>
<feature type="transmembrane region" description="Helical" evidence="1">
    <location>
        <begin position="41"/>
        <end position="60"/>
    </location>
</feature>
<organism evidence="2 3">
    <name type="scientific">candidate division WOR-3 bacterium</name>
    <dbReference type="NCBI Taxonomy" id="2052148"/>
    <lineage>
        <taxon>Bacteria</taxon>
        <taxon>Bacteria division WOR-3</taxon>
    </lineage>
</organism>
<protein>
    <recommendedName>
        <fullName evidence="4">Phosphatidate cytidylyltransferase</fullName>
    </recommendedName>
</protein>
<evidence type="ECO:0008006" key="4">
    <source>
        <dbReference type="Google" id="ProtNLM"/>
    </source>
</evidence>
<dbReference type="GO" id="GO:0004143">
    <property type="term" value="F:ATP-dependent diacylglycerol kinase activity"/>
    <property type="evidence" value="ECO:0007669"/>
    <property type="project" value="InterPro"/>
</dbReference>
<gene>
    <name evidence="2" type="ORF">FJY68_02440</name>
</gene>
<comment type="caution">
    <text evidence="2">The sequence shown here is derived from an EMBL/GenBank/DDBJ whole genome shotgun (WGS) entry which is preliminary data.</text>
</comment>
<dbReference type="PANTHER" id="PTHR31303">
    <property type="entry name" value="CTP-DEPENDENT DIACYLGLYCEROL KINASE 1"/>
    <property type="match status" value="1"/>
</dbReference>